<evidence type="ECO:0000313" key="1">
    <source>
        <dbReference type="EMBL" id="RKD24461.1"/>
    </source>
</evidence>
<dbReference type="Proteomes" id="UP000284219">
    <property type="component" value="Unassembled WGS sequence"/>
</dbReference>
<dbReference type="RefSeq" id="WP_120189759.1">
    <property type="nucleotide sequence ID" value="NZ_MCHY01000008.1"/>
</dbReference>
<organism evidence="1 2">
    <name type="scientific">Ammoniphilus oxalaticus</name>
    <dbReference type="NCBI Taxonomy" id="66863"/>
    <lineage>
        <taxon>Bacteria</taxon>
        <taxon>Bacillati</taxon>
        <taxon>Bacillota</taxon>
        <taxon>Bacilli</taxon>
        <taxon>Bacillales</taxon>
        <taxon>Paenibacillaceae</taxon>
        <taxon>Aneurinibacillus group</taxon>
        <taxon>Ammoniphilus</taxon>
    </lineage>
</organism>
<evidence type="ECO:0008006" key="3">
    <source>
        <dbReference type="Google" id="ProtNLM"/>
    </source>
</evidence>
<sequence>MKIKIEARERWRKGLVGGFLLLLLAFILLLTGCGGGLETESLEHQKTFDEAIEESDIPKSDFYETYQSVDFAVSFYQSNGELGMAKFEKEEDGWHYRGGSSAKEEDARESAEQGGFGYFQTSSVKGTVDLSSEEKRVYVTVVYGSLFDDEISRVSVQMEEGNYEATISKGDGPRVWYVVLDHREKMDQPAKRVIGYRADGSIAAESDPRAAE</sequence>
<dbReference type="PROSITE" id="PS51257">
    <property type="entry name" value="PROKAR_LIPOPROTEIN"/>
    <property type="match status" value="1"/>
</dbReference>
<comment type="caution">
    <text evidence="1">The sequence shown here is derived from an EMBL/GenBank/DDBJ whole genome shotgun (WGS) entry which is preliminary data.</text>
</comment>
<proteinExistence type="predicted"/>
<accession>A0A419SK97</accession>
<protein>
    <recommendedName>
        <fullName evidence="3">Lipoprotein</fullName>
    </recommendedName>
</protein>
<dbReference type="AlphaFoldDB" id="A0A419SK97"/>
<keyword evidence="2" id="KW-1185">Reference proteome</keyword>
<dbReference type="EMBL" id="MCHY01000008">
    <property type="protein sequence ID" value="RKD24461.1"/>
    <property type="molecule type" value="Genomic_DNA"/>
</dbReference>
<name>A0A419SK97_9BACL</name>
<evidence type="ECO:0000313" key="2">
    <source>
        <dbReference type="Proteomes" id="UP000284219"/>
    </source>
</evidence>
<gene>
    <name evidence="1" type="ORF">BEP19_08725</name>
</gene>
<reference evidence="1 2" key="1">
    <citation type="submission" date="2016-08" db="EMBL/GenBank/DDBJ databases">
        <title>Novel Firmicute Genomes.</title>
        <authorList>
            <person name="Poppleton D.I."/>
            <person name="Gribaldo S."/>
        </authorList>
    </citation>
    <scope>NUCLEOTIDE SEQUENCE [LARGE SCALE GENOMIC DNA]</scope>
    <source>
        <strain evidence="1 2">RAOx-1</strain>
    </source>
</reference>